<feature type="compositionally biased region" description="Low complexity" evidence="3">
    <location>
        <begin position="40"/>
        <end position="50"/>
    </location>
</feature>
<feature type="compositionally biased region" description="Basic and acidic residues" evidence="3">
    <location>
        <begin position="2031"/>
        <end position="2045"/>
    </location>
</feature>
<feature type="compositionally biased region" description="Polar residues" evidence="3">
    <location>
        <begin position="1764"/>
        <end position="1783"/>
    </location>
</feature>
<feature type="compositionally biased region" description="Polar residues" evidence="3">
    <location>
        <begin position="1980"/>
        <end position="1992"/>
    </location>
</feature>
<keyword evidence="4" id="KW-0472">Membrane</keyword>
<feature type="compositionally biased region" description="Low complexity" evidence="3">
    <location>
        <begin position="75"/>
        <end position="87"/>
    </location>
</feature>
<feature type="compositionally biased region" description="Low complexity" evidence="3">
    <location>
        <begin position="1179"/>
        <end position="1199"/>
    </location>
</feature>
<gene>
    <name evidence="7" type="primary">LOC101857191</name>
</gene>
<feature type="compositionally biased region" description="Polar residues" evidence="3">
    <location>
        <begin position="1"/>
        <end position="13"/>
    </location>
</feature>
<dbReference type="Gene3D" id="2.30.30.40">
    <property type="entry name" value="SH3 Domains"/>
    <property type="match status" value="3"/>
</dbReference>
<keyword evidence="6" id="KW-1185">Reference proteome</keyword>
<feature type="region of interest" description="Disordered" evidence="3">
    <location>
        <begin position="1177"/>
        <end position="1252"/>
    </location>
</feature>
<dbReference type="PANTHER" id="PTHR14206">
    <property type="entry name" value="BRAIN-SPECIFIC ANGIOGENESIS INHIBITOR 1-ASSOCIATED PROTEIN 2"/>
    <property type="match status" value="1"/>
</dbReference>
<organism evidence="6 7">
    <name type="scientific">Aplysia californica</name>
    <name type="common">California sea hare</name>
    <dbReference type="NCBI Taxonomy" id="6500"/>
    <lineage>
        <taxon>Eukaryota</taxon>
        <taxon>Metazoa</taxon>
        <taxon>Spiralia</taxon>
        <taxon>Lophotrochozoa</taxon>
        <taxon>Mollusca</taxon>
        <taxon>Gastropoda</taxon>
        <taxon>Heterobranchia</taxon>
        <taxon>Euthyneura</taxon>
        <taxon>Tectipleura</taxon>
        <taxon>Aplysiida</taxon>
        <taxon>Aplysioidea</taxon>
        <taxon>Aplysiidae</taxon>
        <taxon>Aplysia</taxon>
    </lineage>
</organism>
<feature type="region of interest" description="Disordered" evidence="3">
    <location>
        <begin position="329"/>
        <end position="362"/>
    </location>
</feature>
<keyword evidence="4" id="KW-0812">Transmembrane</keyword>
<feature type="compositionally biased region" description="Polar residues" evidence="3">
    <location>
        <begin position="2156"/>
        <end position="2171"/>
    </location>
</feature>
<feature type="compositionally biased region" description="Polar residues" evidence="3">
    <location>
        <begin position="2242"/>
        <end position="2259"/>
    </location>
</feature>
<dbReference type="InterPro" id="IPR036028">
    <property type="entry name" value="SH3-like_dom_sf"/>
</dbReference>
<feature type="compositionally biased region" description="Polar residues" evidence="3">
    <location>
        <begin position="886"/>
        <end position="915"/>
    </location>
</feature>
<feature type="compositionally biased region" description="Low complexity" evidence="3">
    <location>
        <begin position="1121"/>
        <end position="1143"/>
    </location>
</feature>
<feature type="region of interest" description="Disordered" evidence="3">
    <location>
        <begin position="1735"/>
        <end position="2307"/>
    </location>
</feature>
<evidence type="ECO:0000313" key="6">
    <source>
        <dbReference type="Proteomes" id="UP000694888"/>
    </source>
</evidence>
<dbReference type="RefSeq" id="XP_012940158.1">
    <property type="nucleotide sequence ID" value="XM_013084704.1"/>
</dbReference>
<accession>A0ABM1A3M3</accession>
<feature type="domain" description="SH3" evidence="5">
    <location>
        <begin position="1418"/>
        <end position="1479"/>
    </location>
</feature>
<sequence>MDRSLGTSPVTTGETDHHSTAADHHHQYHQYSTDTDDPSDSLALPSSSSPGPRPVAQGHHVTFQSTTRLVEPVIPSRSFSEIPSPSSNYFTPHETDYQKQNSQSLYYSDVSQHTGQTNTFTERTQRSGDLPQRSLNEVWNRPLLGALQNNTLLAPSFEFGSSVHDVGANSQTVQSDSDLSVASTSQFERDIQNLKASLSSSQFSDSDQDSEIISTSQFEDGDHIGVVRSSQLLKDSRDLQDVLTSQSIKTRKDVTVEQTSQSVDSSENPDVGFLSQPRESSEDLNSPPTSQLLEAAENVNVLASSDSVHNTRDLRDVPSSRILTTSNAVRATPPLPSPTVSITSFRPVSNSGEENPFPSSDIPTTGYSVSKVHLSFHWDLSTSPTFSEFSGTINLLSDSSSLRLNTSVEYFVSSLGHAYLPHIQQEETNRTHDNDLFQTFSPKIPHFEQTQSAHSFAPVENTRRLVFESQSVVLTFPESSKSYQYSQASHLSISVPNPPSPHTPVSPLGDESDVVLLSPSFVSGIYENTLSVISEHSLTSSSTYLISQSNDDFTGEILVRTRKEQETSPSLPKISSLRAPEDSSGSLSHIVLATPGLLVVSNANLPESQVHRLTSHTHDLSSQSTEHVSTVQSQGQEDIFVVTETPEAPSHSEHVSLTPTILPSLSSSSWSLSSSVIYHDASSPRLDASQDVTATSSSSIRPKVSVVQSQLVDLSSLTSHTTPLSPSQTIARGKLESTDFQSQRTGYNYQTLVPNKLESTYVHHQTQVTNSSPEKDSYTTVEPSRSVYIVVPSVNTFRHFLLSSQTPPLVPPSSYHSVLQTKQDPTAHESDTVLANHSIRPELNPSPSSTELVSAFEDNSEIPVSQSQNEQGRSSEESRQSQSDQYWQSEVSKSSEFSQPNSAKLETQSENLQPSPTQPFIYETNFFQQQENEAESSGVIRLSDSGYFSTFEHSVSVGANRPSAFPHSKLSPALKTAENVNPFPSHRQPDPVTSLELLSELYTALIPDDNDISSTQSDAIVTYLKSTVTSSPRYTTPTHDPISPSVVRENSFSFVTGIQTETTLPIIASVSILPESRSSNLFSSKQEPGRETQLPELESSLLLFPLSEKVTTPPTMADQSTVTQTQLEGSTTTTTSPLPHATPIMATTPTPPALPEPTLTPRFVPGELTPSPVVSGVMTPTIVPSSSPSPLPTGSGNSTDYGAEGGDSPANDVPPLGTDMTIESSFTPGVSINPSSTPLSTPSLSSPSSLTATTTLKSQSHTFGSTLSSAILGNDTLSSVDSNVRSYNDTFSDSGIATTNSIGIRPSKTDQFVGASTVGLLGNGTLLVTPKTTEDLGRTGGDGLSTDTLTIIIAAAGAAFLLIVCLLVACLCLRRKRRGKKVSRPVADDLWVDMDTSYHMPLPSLTTCTSGLEMTPVKQENLYKGMHPFIANQEGQLSFQKGDVIQLVESADNGWWRGVMVKDGASGWFPSGFVTHISDSTENLTVSRSIPEPETSPGPVFRGKPQVQVSSFQIRKNNDVTANQTLNRLSDTGRTYPPHEPNNAMDDVECWVNMAASISMTSLPTTEMSFATKMSDYALAKKGHKFRAVYAYKAVSKGEMALREGELVVCKERDRNGWMFGSKPRTQQEGWFPSVYVDEVSSDDESCSDTEVPLTYDILDANTAAHPDQTWLGIEHRAEFPYESEEAGDLTFDTGDVITVFKTLANGWWFGEKGEESGWFPGSFVQLMEDESTPVVAAPAASDDVTTKTSDPAQHLEPSGLAPKQTSVDASENNPQKQNQTAKPSEHSPSPEPITSSGHDLTPPKYSSMNGGVSSPTSPADETTDDKLPLVKKSATMSSAGGYKSKISYRPNRKAPAPPTGPPAVKGSTGQGDTTRRPARPAPAPPKRQNSKLKNETNSDLRARSASGAGQLGKPTLLIQGKIPKVKKVNLSHLDEKSLNPLIRPSKRGFVPKPTSEARRRSNPRPEVRSKPHTPVPDYPQTSEASVTSSPSDDLHNGRLKVGLEEDDASSKASLGSGTQQHNTAVGSGVEDGKSLFSHGEKLSEGKPGSQGGKLDVHHRDRSLTPDKKRERSNSPALPTTGRFLLNVQRFNNSIRHSPSPSADSDRSSSLKANATPLSQSPNAELSLLTATGNTPPSGKSSNAGSTPPPAKPSSAGRSTSPYSKSTSTFLGSKRPPRTLTTVPPPSVPVVKPIKTQHLPSRGQQRHSGGDVLDVSPSPLQTFGGGLNQNPLSHQKDDGRVNNMSSPSTTQNAANSPENNGRLDPRTNHMSPTSDADARSDEIMDHCQARNETNSPTQQTSDNLRRPSNAVTIPQAQNRGQNRDSLKVEPGTVSEIVQQIDSISTKAAVAVQPPRKNSKDLLTSTENSGFLPFKKYSTASSLDSTTNSDVTTDASRKDSIFSGSMTTVTDIIQNGGGSMRSHSRDDSASLPEVDSSFVSGSNKDDSLSHQLGVSFSPGSENIVPYAPPDKITEL</sequence>
<feature type="compositionally biased region" description="Polar residues" evidence="3">
    <location>
        <begin position="814"/>
        <end position="824"/>
    </location>
</feature>
<feature type="compositionally biased region" description="Basic and acidic residues" evidence="3">
    <location>
        <begin position="1956"/>
        <end position="1970"/>
    </location>
</feature>
<feature type="region of interest" description="Disordered" evidence="3">
    <location>
        <begin position="251"/>
        <end position="288"/>
    </location>
</feature>
<evidence type="ECO:0000256" key="4">
    <source>
        <dbReference type="SAM" id="Phobius"/>
    </source>
</evidence>
<feature type="compositionally biased region" description="Polar residues" evidence="3">
    <location>
        <begin position="2290"/>
        <end position="2302"/>
    </location>
</feature>
<dbReference type="CDD" id="cd00174">
    <property type="entry name" value="SH3"/>
    <property type="match status" value="2"/>
</dbReference>
<feature type="compositionally biased region" description="Basic and acidic residues" evidence="3">
    <location>
        <begin position="2276"/>
        <end position="2289"/>
    </location>
</feature>
<feature type="region of interest" description="Disordered" evidence="3">
    <location>
        <begin position="1"/>
        <end position="101"/>
    </location>
</feature>
<feature type="transmembrane region" description="Helical" evidence="4">
    <location>
        <begin position="1349"/>
        <end position="1373"/>
    </location>
</feature>
<dbReference type="SMART" id="SM00326">
    <property type="entry name" value="SH3"/>
    <property type="match status" value="3"/>
</dbReference>
<dbReference type="SUPFAM" id="SSF50044">
    <property type="entry name" value="SH3-domain"/>
    <property type="match status" value="3"/>
</dbReference>
<feature type="compositionally biased region" description="Polar residues" evidence="3">
    <location>
        <begin position="256"/>
        <end position="268"/>
    </location>
</feature>
<dbReference type="InterPro" id="IPR001452">
    <property type="entry name" value="SH3_domain"/>
</dbReference>
<feature type="compositionally biased region" description="Basic and acidic residues" evidence="3">
    <location>
        <begin position="14"/>
        <end position="25"/>
    </location>
</feature>
<dbReference type="Pfam" id="PF07653">
    <property type="entry name" value="SH3_2"/>
    <property type="match status" value="1"/>
</dbReference>
<evidence type="ECO:0000256" key="3">
    <source>
        <dbReference type="SAM" id="MobiDB-lite"/>
    </source>
</evidence>
<keyword evidence="4" id="KW-1133">Transmembrane helix</keyword>
<feature type="domain" description="SH3" evidence="5">
    <location>
        <begin position="1671"/>
        <end position="1730"/>
    </location>
</feature>
<evidence type="ECO:0000259" key="5">
    <source>
        <dbReference type="PROSITE" id="PS50002"/>
    </source>
</evidence>
<feature type="compositionally biased region" description="Basic and acidic residues" evidence="3">
    <location>
        <begin position="1893"/>
        <end position="1903"/>
    </location>
</feature>
<feature type="compositionally biased region" description="Basic and acidic residues" evidence="3">
    <location>
        <begin position="2055"/>
        <end position="2073"/>
    </location>
</feature>
<dbReference type="Proteomes" id="UP000694888">
    <property type="component" value="Unplaced"/>
</dbReference>
<evidence type="ECO:0000256" key="2">
    <source>
        <dbReference type="PROSITE-ProRule" id="PRU00192"/>
    </source>
</evidence>
<feature type="region of interest" description="Disordered" evidence="3">
    <location>
        <begin position="806"/>
        <end position="918"/>
    </location>
</feature>
<name>A0ABM1A3M3_APLCA</name>
<feature type="region of interest" description="Disordered" evidence="3">
    <location>
        <begin position="2413"/>
        <end position="2474"/>
    </location>
</feature>
<feature type="compositionally biased region" description="Polar residues" evidence="3">
    <location>
        <begin position="338"/>
        <end position="362"/>
    </location>
</feature>
<feature type="compositionally biased region" description="Polar residues" evidence="3">
    <location>
        <begin position="2198"/>
        <end position="2207"/>
    </location>
</feature>
<feature type="compositionally biased region" description="Polar residues" evidence="3">
    <location>
        <begin position="2448"/>
        <end position="2459"/>
    </location>
</feature>
<evidence type="ECO:0000256" key="1">
    <source>
        <dbReference type="ARBA" id="ARBA00022443"/>
    </source>
</evidence>
<reference evidence="7" key="1">
    <citation type="submission" date="2025-08" db="UniProtKB">
        <authorList>
            <consortium name="RefSeq"/>
        </authorList>
    </citation>
    <scope>IDENTIFICATION</scope>
</reference>
<proteinExistence type="predicted"/>
<dbReference type="Pfam" id="PF14604">
    <property type="entry name" value="SH3_9"/>
    <property type="match status" value="1"/>
</dbReference>
<feature type="compositionally biased region" description="Polar residues" evidence="3">
    <location>
        <begin position="1111"/>
        <end position="1120"/>
    </location>
</feature>
<feature type="compositionally biased region" description="Low complexity" evidence="3">
    <location>
        <begin position="1234"/>
        <end position="1252"/>
    </location>
</feature>
<feature type="compositionally biased region" description="Polar residues" evidence="3">
    <location>
        <begin position="2111"/>
        <end position="2146"/>
    </location>
</feature>
<feature type="compositionally biased region" description="Polar residues" evidence="3">
    <location>
        <begin position="1793"/>
        <end position="1821"/>
    </location>
</feature>
<evidence type="ECO:0000313" key="7">
    <source>
        <dbReference type="RefSeq" id="XP_012940158.1"/>
    </source>
</evidence>
<dbReference type="PROSITE" id="PS50002">
    <property type="entry name" value="SH3"/>
    <property type="match status" value="3"/>
</dbReference>
<dbReference type="Pfam" id="PF00018">
    <property type="entry name" value="SH3_1"/>
    <property type="match status" value="1"/>
</dbReference>
<dbReference type="GeneID" id="101857191"/>
<protein>
    <submittedName>
        <fullName evidence="7">Mucin-17</fullName>
    </submittedName>
</protein>
<feature type="domain" description="SH3" evidence="5">
    <location>
        <begin position="1581"/>
        <end position="1642"/>
    </location>
</feature>
<keyword evidence="1 2" id="KW-0728">SH3 domain</keyword>
<feature type="region of interest" description="Disordered" evidence="3">
    <location>
        <begin position="1111"/>
        <end position="1143"/>
    </location>
</feature>
<feature type="compositionally biased region" description="Polar residues" evidence="3">
    <location>
        <begin position="1221"/>
        <end position="1233"/>
    </location>
</feature>
<feature type="compositionally biased region" description="Polar residues" evidence="3">
    <location>
        <begin position="2011"/>
        <end position="2026"/>
    </location>
</feature>
<dbReference type="InterPro" id="IPR027681">
    <property type="entry name" value="IRSp53/IRTKS/Pinkbar"/>
</dbReference>
<dbReference type="PANTHER" id="PTHR14206:SF7">
    <property type="entry name" value="INSULIN RECEPTOR SUBSTRATE 53 KDA, ISOFORM A"/>
    <property type="match status" value="1"/>
</dbReference>
<feature type="region of interest" description="Disordered" evidence="3">
    <location>
        <begin position="1484"/>
        <end position="1503"/>
    </location>
</feature>
<feature type="compositionally biased region" description="Low complexity" evidence="3">
    <location>
        <begin position="1735"/>
        <end position="1744"/>
    </location>
</feature>